<gene>
    <name evidence="1" type="ORF">CTRU02_213606</name>
</gene>
<comment type="caution">
    <text evidence="1">The sequence shown here is derived from an EMBL/GenBank/DDBJ whole genome shotgun (WGS) entry which is preliminary data.</text>
</comment>
<name>A0ACC3YG96_COLTU</name>
<sequence>MVPPTDDTALDLEFLGRGFTDSNTTGTNPIVGVSGWRNGRKKLDARLRLDSTYCMLRS</sequence>
<dbReference type="Proteomes" id="UP000805649">
    <property type="component" value="Unassembled WGS sequence"/>
</dbReference>
<keyword evidence="2" id="KW-1185">Reference proteome</keyword>
<accession>A0ACC3YG96</accession>
<protein>
    <submittedName>
        <fullName evidence="1">Uncharacterized protein</fullName>
    </submittedName>
</protein>
<dbReference type="EMBL" id="VUJX02000010">
    <property type="protein sequence ID" value="KAL0930871.1"/>
    <property type="molecule type" value="Genomic_DNA"/>
</dbReference>
<reference evidence="1 2" key="1">
    <citation type="journal article" date="2020" name="Phytopathology">
        <title>Genome Sequence Resources of Colletotrichum truncatum, C. plurivorum, C. musicola, and C. sojae: Four Species Pathogenic to Soybean (Glycine max).</title>
        <authorList>
            <person name="Rogerio F."/>
            <person name="Boufleur T.R."/>
            <person name="Ciampi-Guillardi M."/>
            <person name="Sukno S.A."/>
            <person name="Thon M.R."/>
            <person name="Massola Junior N.S."/>
            <person name="Baroncelli R."/>
        </authorList>
    </citation>
    <scope>NUCLEOTIDE SEQUENCE [LARGE SCALE GENOMIC DNA]</scope>
    <source>
        <strain evidence="1 2">CMES1059</strain>
    </source>
</reference>
<proteinExistence type="predicted"/>
<evidence type="ECO:0000313" key="2">
    <source>
        <dbReference type="Proteomes" id="UP000805649"/>
    </source>
</evidence>
<evidence type="ECO:0000313" key="1">
    <source>
        <dbReference type="EMBL" id="KAL0930871.1"/>
    </source>
</evidence>
<organism evidence="1 2">
    <name type="scientific">Colletotrichum truncatum</name>
    <name type="common">Anthracnose fungus</name>
    <name type="synonym">Colletotrichum capsici</name>
    <dbReference type="NCBI Taxonomy" id="5467"/>
    <lineage>
        <taxon>Eukaryota</taxon>
        <taxon>Fungi</taxon>
        <taxon>Dikarya</taxon>
        <taxon>Ascomycota</taxon>
        <taxon>Pezizomycotina</taxon>
        <taxon>Sordariomycetes</taxon>
        <taxon>Hypocreomycetidae</taxon>
        <taxon>Glomerellales</taxon>
        <taxon>Glomerellaceae</taxon>
        <taxon>Colletotrichum</taxon>
        <taxon>Colletotrichum truncatum species complex</taxon>
    </lineage>
</organism>